<feature type="domain" description="Heme-copper oxidase subunit III family profile" evidence="7">
    <location>
        <begin position="27"/>
        <end position="318"/>
    </location>
</feature>
<dbReference type="SUPFAM" id="SSF81452">
    <property type="entry name" value="Cytochrome c oxidase subunit III-like"/>
    <property type="match status" value="2"/>
</dbReference>
<keyword evidence="9" id="KW-1185">Reference proteome</keyword>
<reference evidence="8 9" key="1">
    <citation type="submission" date="2019-02" db="EMBL/GenBank/DDBJ databases">
        <title>Deep-cultivation of Planctomycetes and their phenomic and genomic characterization uncovers novel biology.</title>
        <authorList>
            <person name="Wiegand S."/>
            <person name="Jogler M."/>
            <person name="Boedeker C."/>
            <person name="Pinto D."/>
            <person name="Vollmers J."/>
            <person name="Rivas-Marin E."/>
            <person name="Kohn T."/>
            <person name="Peeters S.H."/>
            <person name="Heuer A."/>
            <person name="Rast P."/>
            <person name="Oberbeckmann S."/>
            <person name="Bunk B."/>
            <person name="Jeske O."/>
            <person name="Meyerdierks A."/>
            <person name="Storesund J.E."/>
            <person name="Kallscheuer N."/>
            <person name="Luecker S."/>
            <person name="Lage O.M."/>
            <person name="Pohl T."/>
            <person name="Merkel B.J."/>
            <person name="Hornburger P."/>
            <person name="Mueller R.-W."/>
            <person name="Bruemmer F."/>
            <person name="Labrenz M."/>
            <person name="Spormann A.M."/>
            <person name="Op den Camp H."/>
            <person name="Overmann J."/>
            <person name="Amann R."/>
            <person name="Jetten M.S.M."/>
            <person name="Mascher T."/>
            <person name="Medema M.H."/>
            <person name="Devos D.P."/>
            <person name="Kaster A.-K."/>
            <person name="Ovreas L."/>
            <person name="Rohde M."/>
            <person name="Galperin M.Y."/>
            <person name="Jogler C."/>
        </authorList>
    </citation>
    <scope>NUCLEOTIDE SEQUENCE [LARGE SCALE GENOMIC DNA]</scope>
    <source>
        <strain evidence="8 9">KS4</strain>
    </source>
</reference>
<dbReference type="EMBL" id="CP036425">
    <property type="protein sequence ID" value="QDU35046.1"/>
    <property type="molecule type" value="Genomic_DNA"/>
</dbReference>
<keyword evidence="3 6" id="KW-0812">Transmembrane</keyword>
<keyword evidence="5 6" id="KW-0472">Membrane</keyword>
<evidence type="ECO:0000256" key="1">
    <source>
        <dbReference type="ARBA" id="ARBA00004141"/>
    </source>
</evidence>
<sequence length="318" mass="35706">MNKVDEHHDPHLAHHFDTPVQQYSSAKVGMWVFLATEILMFGGLFCAYAVYRGTHPEVFLYANHFLDTNLGAINTVVLLTSSLTMAWAVRAAQLGQQKLLVGLLFLTLLGGFGFMGIKTIEYTSKYKHGLWVGTENAFYYKSDSFTNPEKLVGAVEYGESHNAVTPSTESTDSLSEQIKDVAQNDEQVNQPQAVLPTDAQTNIPEANQGPVGLSTQFGRNEGDAAAYNYPEKKPLTYEDLTPQQRTLVSQFFQIYFLMTGLHGIHVLVGMALIFWLLIRSMLGTFGPKYFVPVDLVGLYWHIVDLIWIFLFPLLYLIH</sequence>
<dbReference type="Proteomes" id="UP000317369">
    <property type="component" value="Chromosome"/>
</dbReference>
<keyword evidence="4 6" id="KW-1133">Transmembrane helix</keyword>
<evidence type="ECO:0000313" key="8">
    <source>
        <dbReference type="EMBL" id="QDU35046.1"/>
    </source>
</evidence>
<evidence type="ECO:0000256" key="3">
    <source>
        <dbReference type="ARBA" id="ARBA00022692"/>
    </source>
</evidence>
<evidence type="ECO:0000259" key="7">
    <source>
        <dbReference type="PROSITE" id="PS50253"/>
    </source>
</evidence>
<dbReference type="KEGG" id="pcor:KS4_31230"/>
<dbReference type="EC" id="1.9.3.1" evidence="8"/>
<protein>
    <submittedName>
        <fullName evidence="8">Cytochrome c oxidase subunit 3</fullName>
        <ecNumber evidence="8">1.9.3.1</ecNumber>
    </submittedName>
</protein>
<name>A0A517YXV5_9BACT</name>
<dbReference type="InterPro" id="IPR013833">
    <property type="entry name" value="Cyt_c_oxidase_su3_a-hlx"/>
</dbReference>
<feature type="transmembrane region" description="Helical" evidence="6">
    <location>
        <begin position="99"/>
        <end position="117"/>
    </location>
</feature>
<comment type="similarity">
    <text evidence="2">Belongs to the cytochrome c oxidase subunit 3 family.</text>
</comment>
<organism evidence="8 9">
    <name type="scientific">Poriferisphaera corsica</name>
    <dbReference type="NCBI Taxonomy" id="2528020"/>
    <lineage>
        <taxon>Bacteria</taxon>
        <taxon>Pseudomonadati</taxon>
        <taxon>Planctomycetota</taxon>
        <taxon>Phycisphaerae</taxon>
        <taxon>Phycisphaerales</taxon>
        <taxon>Phycisphaeraceae</taxon>
        <taxon>Poriferisphaera</taxon>
    </lineage>
</organism>
<evidence type="ECO:0000256" key="6">
    <source>
        <dbReference type="SAM" id="Phobius"/>
    </source>
</evidence>
<proteinExistence type="inferred from homology"/>
<feature type="transmembrane region" description="Helical" evidence="6">
    <location>
        <begin position="28"/>
        <end position="51"/>
    </location>
</feature>
<dbReference type="PANTHER" id="PTHR11403:SF6">
    <property type="entry name" value="NITRIC OXIDE REDUCTASE SUBUNIT E"/>
    <property type="match status" value="1"/>
</dbReference>
<dbReference type="GO" id="GO:0016020">
    <property type="term" value="C:membrane"/>
    <property type="evidence" value="ECO:0007669"/>
    <property type="project" value="UniProtKB-SubCell"/>
</dbReference>
<dbReference type="GO" id="GO:0016491">
    <property type="term" value="F:oxidoreductase activity"/>
    <property type="evidence" value="ECO:0007669"/>
    <property type="project" value="UniProtKB-KW"/>
</dbReference>
<dbReference type="Pfam" id="PF00510">
    <property type="entry name" value="COX3"/>
    <property type="match status" value="2"/>
</dbReference>
<dbReference type="InterPro" id="IPR035973">
    <property type="entry name" value="Cyt_c_oxidase_su3-like_sf"/>
</dbReference>
<evidence type="ECO:0000313" key="9">
    <source>
        <dbReference type="Proteomes" id="UP000317369"/>
    </source>
</evidence>
<feature type="transmembrane region" description="Helical" evidence="6">
    <location>
        <begin position="254"/>
        <end position="278"/>
    </location>
</feature>
<dbReference type="PANTHER" id="PTHR11403">
    <property type="entry name" value="CYTOCHROME C OXIDASE SUBUNIT III"/>
    <property type="match status" value="1"/>
</dbReference>
<dbReference type="RefSeq" id="WP_200761313.1">
    <property type="nucleotide sequence ID" value="NZ_CP036425.1"/>
</dbReference>
<keyword evidence="8" id="KW-0560">Oxidoreductase</keyword>
<dbReference type="InterPro" id="IPR000298">
    <property type="entry name" value="Cyt_c_oxidase-like_su3"/>
</dbReference>
<evidence type="ECO:0000256" key="4">
    <source>
        <dbReference type="ARBA" id="ARBA00022989"/>
    </source>
</evidence>
<dbReference type="Gene3D" id="1.20.120.80">
    <property type="entry name" value="Cytochrome c oxidase, subunit III, four-helix bundle"/>
    <property type="match status" value="2"/>
</dbReference>
<gene>
    <name evidence="8" type="primary">ctaE</name>
    <name evidence="8" type="ORF">KS4_31230</name>
</gene>
<evidence type="ECO:0000256" key="2">
    <source>
        <dbReference type="ARBA" id="ARBA00010581"/>
    </source>
</evidence>
<dbReference type="GO" id="GO:0019646">
    <property type="term" value="P:aerobic electron transport chain"/>
    <property type="evidence" value="ECO:0007669"/>
    <property type="project" value="InterPro"/>
</dbReference>
<feature type="transmembrane region" description="Helical" evidence="6">
    <location>
        <begin position="72"/>
        <end position="93"/>
    </location>
</feature>
<dbReference type="PROSITE" id="PS50253">
    <property type="entry name" value="COX3"/>
    <property type="match status" value="1"/>
</dbReference>
<comment type="subcellular location">
    <subcellularLocation>
        <location evidence="1">Membrane</location>
        <topology evidence="1">Multi-pass membrane protein</topology>
    </subcellularLocation>
</comment>
<dbReference type="InterPro" id="IPR024791">
    <property type="entry name" value="Cyt_c/ubiquinol_Oxase_su3"/>
</dbReference>
<dbReference type="GO" id="GO:0004129">
    <property type="term" value="F:cytochrome-c oxidase activity"/>
    <property type="evidence" value="ECO:0007669"/>
    <property type="project" value="InterPro"/>
</dbReference>
<dbReference type="AlphaFoldDB" id="A0A517YXV5"/>
<feature type="transmembrane region" description="Helical" evidence="6">
    <location>
        <begin position="298"/>
        <end position="317"/>
    </location>
</feature>
<accession>A0A517YXV5</accession>
<evidence type="ECO:0000256" key="5">
    <source>
        <dbReference type="ARBA" id="ARBA00023136"/>
    </source>
</evidence>